<protein>
    <recommendedName>
        <fullName evidence="4">DUF3558 domain-containing protein</fullName>
    </recommendedName>
</protein>
<organism evidence="2 3">
    <name type="scientific">Amycolatopsis xylanica</name>
    <dbReference type="NCBI Taxonomy" id="589385"/>
    <lineage>
        <taxon>Bacteria</taxon>
        <taxon>Bacillati</taxon>
        <taxon>Actinomycetota</taxon>
        <taxon>Actinomycetes</taxon>
        <taxon>Pseudonocardiales</taxon>
        <taxon>Pseudonocardiaceae</taxon>
        <taxon>Amycolatopsis</taxon>
    </lineage>
</organism>
<dbReference type="RefSeq" id="WP_091291709.1">
    <property type="nucleotide sequence ID" value="NZ_FNON01000004.1"/>
</dbReference>
<dbReference type="AlphaFoldDB" id="A0A1H3HJY9"/>
<evidence type="ECO:0008006" key="4">
    <source>
        <dbReference type="Google" id="ProtNLM"/>
    </source>
</evidence>
<dbReference type="EMBL" id="FNON01000004">
    <property type="protein sequence ID" value="SDY15866.1"/>
    <property type="molecule type" value="Genomic_DNA"/>
</dbReference>
<dbReference type="Proteomes" id="UP000199515">
    <property type="component" value="Unassembled WGS sequence"/>
</dbReference>
<dbReference type="OrthoDB" id="3631107at2"/>
<name>A0A1H3HJY9_9PSEU</name>
<gene>
    <name evidence="2" type="ORF">SAMN05421504_104702</name>
</gene>
<keyword evidence="3" id="KW-1185">Reference proteome</keyword>
<feature type="chain" id="PRO_5038347878" description="DUF3558 domain-containing protein" evidence="1">
    <location>
        <begin position="22"/>
        <end position="181"/>
    </location>
</feature>
<keyword evidence="1" id="KW-0732">Signal</keyword>
<evidence type="ECO:0000313" key="3">
    <source>
        <dbReference type="Proteomes" id="UP000199515"/>
    </source>
</evidence>
<sequence length="181" mass="18000">MNHVLKVCVRLVAPVVGVALLAGCSPNTPGKAEPAPAVSGTPSSSAASTVFGDLKSCDLLNEALAGQSFPAGEPDRAGGPNSCAAQKAGYGTAGLALHSGLGLKDFTSDPSKIHDGDVNGRPAAQLRDIVGSKGGCAVAVAVGDKNRAFVNVVLSAGSTDEACDFAMSVAKKVEPFLPKGN</sequence>
<proteinExistence type="predicted"/>
<evidence type="ECO:0000313" key="2">
    <source>
        <dbReference type="EMBL" id="SDY15866.1"/>
    </source>
</evidence>
<feature type="signal peptide" evidence="1">
    <location>
        <begin position="1"/>
        <end position="21"/>
    </location>
</feature>
<dbReference type="STRING" id="589385.SAMN05421504_104702"/>
<evidence type="ECO:0000256" key="1">
    <source>
        <dbReference type="SAM" id="SignalP"/>
    </source>
</evidence>
<dbReference type="PROSITE" id="PS51257">
    <property type="entry name" value="PROKAR_LIPOPROTEIN"/>
    <property type="match status" value="1"/>
</dbReference>
<reference evidence="2 3" key="1">
    <citation type="submission" date="2016-10" db="EMBL/GenBank/DDBJ databases">
        <authorList>
            <person name="de Groot N.N."/>
        </authorList>
    </citation>
    <scope>NUCLEOTIDE SEQUENCE [LARGE SCALE GENOMIC DNA]</scope>
    <source>
        <strain evidence="2 3">CPCC 202699</strain>
    </source>
</reference>
<dbReference type="Pfam" id="PF12079">
    <property type="entry name" value="DUF3558"/>
    <property type="match status" value="1"/>
</dbReference>
<accession>A0A1H3HJY9</accession>
<dbReference type="InterPro" id="IPR024520">
    <property type="entry name" value="DUF3558"/>
</dbReference>